<organism evidence="3 4">
    <name type="scientific">Pseudooceanicola lipolyticus</name>
    <dbReference type="NCBI Taxonomy" id="2029104"/>
    <lineage>
        <taxon>Bacteria</taxon>
        <taxon>Pseudomonadati</taxon>
        <taxon>Pseudomonadota</taxon>
        <taxon>Alphaproteobacteria</taxon>
        <taxon>Rhodobacterales</taxon>
        <taxon>Paracoccaceae</taxon>
        <taxon>Pseudooceanicola</taxon>
    </lineage>
</organism>
<name>A0A2M8J033_9RHOB</name>
<dbReference type="EMBL" id="PGTB01000055">
    <property type="protein sequence ID" value="PJE36141.1"/>
    <property type="molecule type" value="Genomic_DNA"/>
</dbReference>
<dbReference type="InterPro" id="IPR007730">
    <property type="entry name" value="SPOR-like_dom"/>
</dbReference>
<dbReference type="Proteomes" id="UP000231553">
    <property type="component" value="Unassembled WGS sequence"/>
</dbReference>
<comment type="caution">
    <text evidence="3">The sequence shown here is derived from an EMBL/GenBank/DDBJ whole genome shotgun (WGS) entry which is preliminary data.</text>
</comment>
<feature type="domain" description="SPOR" evidence="2">
    <location>
        <begin position="238"/>
        <end position="323"/>
    </location>
</feature>
<feature type="transmembrane region" description="Helical" evidence="1">
    <location>
        <begin position="26"/>
        <end position="47"/>
    </location>
</feature>
<gene>
    <name evidence="3" type="ORF">CVM52_13650</name>
</gene>
<evidence type="ECO:0000259" key="2">
    <source>
        <dbReference type="PROSITE" id="PS51724"/>
    </source>
</evidence>
<evidence type="ECO:0000256" key="1">
    <source>
        <dbReference type="SAM" id="Phobius"/>
    </source>
</evidence>
<keyword evidence="1" id="KW-1133">Transmembrane helix</keyword>
<dbReference type="RefSeq" id="WP_100163048.1">
    <property type="nucleotide sequence ID" value="NZ_PGTB01000055.1"/>
</dbReference>
<keyword evidence="4" id="KW-1185">Reference proteome</keyword>
<protein>
    <recommendedName>
        <fullName evidence="2">SPOR domain-containing protein</fullName>
    </recommendedName>
</protein>
<dbReference type="GO" id="GO:0042834">
    <property type="term" value="F:peptidoglycan binding"/>
    <property type="evidence" value="ECO:0007669"/>
    <property type="project" value="InterPro"/>
</dbReference>
<reference evidence="3 4" key="1">
    <citation type="journal article" date="2018" name="Int. J. Syst. Evol. Microbiol.">
        <title>Pseudooceanicola lipolyticus sp. nov., a marine alphaproteobacterium, reclassification of Oceanicola flagellatus as Pseudooceanicola flagellatus comb. nov. and emended description of the genus Pseudooceanicola.</title>
        <authorList>
            <person name="Huang M.-M."/>
            <person name="Guo L.-L."/>
            <person name="Wu Y.-H."/>
            <person name="Lai Q.-L."/>
            <person name="Shao Z.-Z."/>
            <person name="Wang C.-S."/>
            <person name="Wu M."/>
            <person name="Xu X.-W."/>
        </authorList>
    </citation>
    <scope>NUCLEOTIDE SEQUENCE [LARGE SCALE GENOMIC DNA]</scope>
    <source>
        <strain evidence="3 4">157</strain>
    </source>
</reference>
<dbReference type="Gene3D" id="3.30.70.1070">
    <property type="entry name" value="Sporulation related repeat"/>
    <property type="match status" value="1"/>
</dbReference>
<sequence>MAEIEYDRSVDARGYGNQSSGGIKQFINFLGTAGSLFLVAGIGVWGYELVMRDVSGVPVVRAIEGPMRVQPEHPGGEPADNQGLAVNAVAAQGVASPPADQLLLAPRPVELAEEDRPMGQLGDGDDPVEAEQVAVETGEVPDLEEQSVDALVERLLAGVRAEEEGSTENEDDLAETGGQPEVLAAAATDADLRPEPAVFTGPGLRRSLRPQVRPVAMRVSAKPVVAAPRVTEEVDPASLTAGTQMAQLGAFETPEVAREEWDRLVGRFEEYLGTKERVIQEAESGGRTFYRLRALGFDDLSDARRFCSVLVAENADCIPVTAR</sequence>
<dbReference type="OrthoDB" id="8479416at2"/>
<keyword evidence="1" id="KW-0472">Membrane</keyword>
<accession>A0A2M8J033</accession>
<dbReference type="AlphaFoldDB" id="A0A2M8J033"/>
<dbReference type="InterPro" id="IPR036680">
    <property type="entry name" value="SPOR-like_sf"/>
</dbReference>
<keyword evidence="1" id="KW-0812">Transmembrane</keyword>
<proteinExistence type="predicted"/>
<dbReference type="PROSITE" id="PS51724">
    <property type="entry name" value="SPOR"/>
    <property type="match status" value="1"/>
</dbReference>
<dbReference type="Pfam" id="PF05036">
    <property type="entry name" value="SPOR"/>
    <property type="match status" value="1"/>
</dbReference>
<evidence type="ECO:0000313" key="4">
    <source>
        <dbReference type="Proteomes" id="UP000231553"/>
    </source>
</evidence>
<evidence type="ECO:0000313" key="3">
    <source>
        <dbReference type="EMBL" id="PJE36141.1"/>
    </source>
</evidence>